<proteinExistence type="predicted"/>
<sequence length="193" mass="21591">MARVELRQDLNAMMARRVRSTVQELTRRLAAEAARRAPAAKVWITAADERVRPAHRKADGQTIPENIRFKLARQVYIRKGRRRDRRAVNVAGGMKIVPGEWVLAREPRDDDLPEDQKTRCRCIAVVWPGAIGKAVRAEPVTVTATGARGRVSVRFERIEESEFGTSGDRAARFLGGAVDIVAAELRSARARRT</sequence>
<protein>
    <recommendedName>
        <fullName evidence="3">Phage head morphogenesis domain-containing protein</fullName>
    </recommendedName>
</protein>
<name>A0ABW6VEH8_MICFU</name>
<comment type="caution">
    <text evidence="1">The sequence shown here is derived from an EMBL/GenBank/DDBJ whole genome shotgun (WGS) entry which is preliminary data.</text>
</comment>
<organism evidence="1 2">
    <name type="scientific">Microtetraspora fusca</name>
    <dbReference type="NCBI Taxonomy" id="1997"/>
    <lineage>
        <taxon>Bacteria</taxon>
        <taxon>Bacillati</taxon>
        <taxon>Actinomycetota</taxon>
        <taxon>Actinomycetes</taxon>
        <taxon>Streptosporangiales</taxon>
        <taxon>Streptosporangiaceae</taxon>
        <taxon>Microtetraspora</taxon>
    </lineage>
</organism>
<reference evidence="1 2" key="1">
    <citation type="submission" date="2024-10" db="EMBL/GenBank/DDBJ databases">
        <title>The Natural Products Discovery Center: Release of the First 8490 Sequenced Strains for Exploring Actinobacteria Biosynthetic Diversity.</title>
        <authorList>
            <person name="Kalkreuter E."/>
            <person name="Kautsar S.A."/>
            <person name="Yang D."/>
            <person name="Bader C.D."/>
            <person name="Teijaro C.N."/>
            <person name="Fluegel L."/>
            <person name="Davis C.M."/>
            <person name="Simpson J.R."/>
            <person name="Lauterbach L."/>
            <person name="Steele A.D."/>
            <person name="Gui C."/>
            <person name="Meng S."/>
            <person name="Li G."/>
            <person name="Viehrig K."/>
            <person name="Ye F."/>
            <person name="Su P."/>
            <person name="Kiefer A.F."/>
            <person name="Nichols A."/>
            <person name="Cepeda A.J."/>
            <person name="Yan W."/>
            <person name="Fan B."/>
            <person name="Jiang Y."/>
            <person name="Adhikari A."/>
            <person name="Zheng C.-J."/>
            <person name="Schuster L."/>
            <person name="Cowan T.M."/>
            <person name="Smanski M.J."/>
            <person name="Chevrette M.G."/>
            <person name="De Carvalho L.P.S."/>
            <person name="Shen B."/>
        </authorList>
    </citation>
    <scope>NUCLEOTIDE SEQUENCE [LARGE SCALE GENOMIC DNA]</scope>
    <source>
        <strain evidence="1 2">NPDC001281</strain>
    </source>
</reference>
<dbReference type="Proteomes" id="UP001602119">
    <property type="component" value="Unassembled WGS sequence"/>
</dbReference>
<evidence type="ECO:0000313" key="1">
    <source>
        <dbReference type="EMBL" id="MFF4777525.1"/>
    </source>
</evidence>
<dbReference type="RefSeq" id="WP_387345981.1">
    <property type="nucleotide sequence ID" value="NZ_JBIAXI010000024.1"/>
</dbReference>
<gene>
    <name evidence="1" type="ORF">ACFY05_32180</name>
</gene>
<accession>A0ABW6VEH8</accession>
<dbReference type="EMBL" id="JBIAXI010000024">
    <property type="protein sequence ID" value="MFF4777525.1"/>
    <property type="molecule type" value="Genomic_DNA"/>
</dbReference>
<keyword evidence="2" id="KW-1185">Reference proteome</keyword>
<evidence type="ECO:0000313" key="2">
    <source>
        <dbReference type="Proteomes" id="UP001602119"/>
    </source>
</evidence>
<evidence type="ECO:0008006" key="3">
    <source>
        <dbReference type="Google" id="ProtNLM"/>
    </source>
</evidence>